<organism evidence="2 3">
    <name type="scientific">Idiomarina piscisalsi</name>
    <dbReference type="NCBI Taxonomy" id="1096243"/>
    <lineage>
        <taxon>Bacteria</taxon>
        <taxon>Pseudomonadati</taxon>
        <taxon>Pseudomonadota</taxon>
        <taxon>Gammaproteobacteria</taxon>
        <taxon>Alteromonadales</taxon>
        <taxon>Idiomarinaceae</taxon>
        <taxon>Idiomarina</taxon>
    </lineage>
</organism>
<proteinExistence type="predicted"/>
<dbReference type="RefSeq" id="WP_126751289.1">
    <property type="nucleotide sequence ID" value="NZ_JBHUMT010000016.1"/>
</dbReference>
<keyword evidence="1" id="KW-1133">Transmembrane helix</keyword>
<dbReference type="Proteomes" id="UP000288361">
    <property type="component" value="Unassembled WGS sequence"/>
</dbReference>
<evidence type="ECO:0008006" key="4">
    <source>
        <dbReference type="Google" id="ProtNLM"/>
    </source>
</evidence>
<evidence type="ECO:0000313" key="2">
    <source>
        <dbReference type="EMBL" id="RUO67629.1"/>
    </source>
</evidence>
<dbReference type="EMBL" id="PIQA01000001">
    <property type="protein sequence ID" value="RUO67629.1"/>
    <property type="molecule type" value="Genomic_DNA"/>
</dbReference>
<accession>A0A432YWC8</accession>
<comment type="caution">
    <text evidence="2">The sequence shown here is derived from an EMBL/GenBank/DDBJ whole genome shotgun (WGS) entry which is preliminary data.</text>
</comment>
<sequence length="108" mass="12410">MALTKCPSCNKRISSKARECPHCQFVLAGQSKEDIQRERRRLNQEKSDKLVSRSMLALIIAIAAFTYLFMQQPQPQSWGYNIAIGGIIVGLVWFVINRVQLVFLKKKR</sequence>
<dbReference type="AlphaFoldDB" id="A0A432YWC8"/>
<keyword evidence="1" id="KW-0812">Transmembrane</keyword>
<feature type="transmembrane region" description="Helical" evidence="1">
    <location>
        <begin position="50"/>
        <end position="70"/>
    </location>
</feature>
<evidence type="ECO:0000256" key="1">
    <source>
        <dbReference type="SAM" id="Phobius"/>
    </source>
</evidence>
<evidence type="ECO:0000313" key="3">
    <source>
        <dbReference type="Proteomes" id="UP000288361"/>
    </source>
</evidence>
<feature type="transmembrane region" description="Helical" evidence="1">
    <location>
        <begin position="82"/>
        <end position="104"/>
    </location>
</feature>
<name>A0A432YWC8_9GAMM</name>
<reference evidence="2 3" key="1">
    <citation type="journal article" date="2011" name="Front. Microbiol.">
        <title>Genomic signatures of strain selection and enhancement in Bacillus atrophaeus var. globigii, a historical biowarfare simulant.</title>
        <authorList>
            <person name="Gibbons H.S."/>
            <person name="Broomall S.M."/>
            <person name="McNew L.A."/>
            <person name="Daligault H."/>
            <person name="Chapman C."/>
            <person name="Bruce D."/>
            <person name="Karavis M."/>
            <person name="Krepps M."/>
            <person name="McGregor P.A."/>
            <person name="Hong C."/>
            <person name="Park K.H."/>
            <person name="Akmal A."/>
            <person name="Feldman A."/>
            <person name="Lin J.S."/>
            <person name="Chang W.E."/>
            <person name="Higgs B.W."/>
            <person name="Demirev P."/>
            <person name="Lindquist J."/>
            <person name="Liem A."/>
            <person name="Fochler E."/>
            <person name="Read T.D."/>
            <person name="Tapia R."/>
            <person name="Johnson S."/>
            <person name="Bishop-Lilly K.A."/>
            <person name="Detter C."/>
            <person name="Han C."/>
            <person name="Sozhamannan S."/>
            <person name="Rosenzweig C.N."/>
            <person name="Skowronski E.W."/>
        </authorList>
    </citation>
    <scope>NUCLEOTIDE SEQUENCE [LARGE SCALE GENOMIC DNA]</scope>
    <source>
        <strain evidence="2 3">TPS4-2</strain>
    </source>
</reference>
<keyword evidence="1" id="KW-0472">Membrane</keyword>
<gene>
    <name evidence="2" type="ORF">CWI73_01850</name>
</gene>
<protein>
    <recommendedName>
        <fullName evidence="4">Zinc ribbon domain-containing protein</fullName>
    </recommendedName>
</protein>